<dbReference type="GO" id="GO:0003887">
    <property type="term" value="F:DNA-directed DNA polymerase activity"/>
    <property type="evidence" value="ECO:0007669"/>
    <property type="project" value="UniProtKB-KW"/>
</dbReference>
<dbReference type="SUPFAM" id="SSF89550">
    <property type="entry name" value="PHP domain-like"/>
    <property type="match status" value="1"/>
</dbReference>
<dbReference type="GO" id="GO:0005829">
    <property type="term" value="C:cytosol"/>
    <property type="evidence" value="ECO:0007669"/>
    <property type="project" value="TreeGrafter"/>
</dbReference>
<dbReference type="Gene3D" id="1.10.150.20">
    <property type="entry name" value="5' to 3' exonuclease, C-terminal subdomain"/>
    <property type="match status" value="1"/>
</dbReference>
<dbReference type="CDD" id="cd07436">
    <property type="entry name" value="PHP_PolX"/>
    <property type="match status" value="1"/>
</dbReference>
<keyword evidence="4" id="KW-0227">DNA damage</keyword>
<dbReference type="PANTHER" id="PTHR36928:SF1">
    <property type="entry name" value="PHOSPHATASE YCDX-RELATED"/>
    <property type="match status" value="1"/>
</dbReference>
<dbReference type="SMART" id="SM00483">
    <property type="entry name" value="POLXc"/>
    <property type="match status" value="1"/>
</dbReference>
<dbReference type="AlphaFoldDB" id="E0XYK4"/>
<evidence type="ECO:0000256" key="4">
    <source>
        <dbReference type="ARBA" id="ARBA00022763"/>
    </source>
</evidence>
<dbReference type="PRINTS" id="PR00870">
    <property type="entry name" value="DNAPOLXBETA"/>
</dbReference>
<dbReference type="Pfam" id="PF14791">
    <property type="entry name" value="DNA_pol_B_thumb"/>
    <property type="match status" value="1"/>
</dbReference>
<dbReference type="InterPro" id="IPR016195">
    <property type="entry name" value="Pol/histidinol_Pase-like"/>
</dbReference>
<feature type="domain" description="DNA-directed DNA polymerase X" evidence="9">
    <location>
        <begin position="1"/>
        <end position="326"/>
    </location>
</feature>
<dbReference type="InterPro" id="IPR022311">
    <property type="entry name" value="PolX-like"/>
</dbReference>
<name>E0XYK4_9BACT</name>
<dbReference type="InterPro" id="IPR050243">
    <property type="entry name" value="PHP_phosphatase"/>
</dbReference>
<dbReference type="PANTHER" id="PTHR36928">
    <property type="entry name" value="PHOSPHATASE YCDX-RELATED"/>
    <property type="match status" value="1"/>
</dbReference>
<dbReference type="Gene3D" id="3.20.20.140">
    <property type="entry name" value="Metal-dependent hydrolases"/>
    <property type="match status" value="1"/>
</dbReference>
<dbReference type="NCBIfam" id="NF006375">
    <property type="entry name" value="PRK08609.1"/>
    <property type="match status" value="1"/>
</dbReference>
<dbReference type="Pfam" id="PF14716">
    <property type="entry name" value="HHH_8"/>
    <property type="match status" value="1"/>
</dbReference>
<dbReference type="PIRSF" id="PIRSF005047">
    <property type="entry name" value="UCP005047_YshC"/>
    <property type="match status" value="1"/>
</dbReference>
<dbReference type="CDD" id="cd00141">
    <property type="entry name" value="NT_POLXc"/>
    <property type="match status" value="1"/>
</dbReference>
<dbReference type="InterPro" id="IPR029398">
    <property type="entry name" value="PolB_thumb"/>
</dbReference>
<dbReference type="InterPro" id="IPR004013">
    <property type="entry name" value="PHP_dom"/>
</dbReference>
<feature type="domain" description="Polymerase/histidinol phosphatase N-terminal" evidence="8">
    <location>
        <begin position="350"/>
        <end position="429"/>
    </location>
</feature>
<dbReference type="InterPro" id="IPR043519">
    <property type="entry name" value="NT_sf"/>
</dbReference>
<keyword evidence="5" id="KW-0239">DNA-directed DNA polymerase</keyword>
<dbReference type="InterPro" id="IPR027421">
    <property type="entry name" value="DNA_pol_lamdba_lyase_dom_sf"/>
</dbReference>
<protein>
    <recommendedName>
        <fullName evidence="1">DNA-directed DNA polymerase</fullName>
        <ecNumber evidence="1">2.7.7.7</ecNumber>
    </recommendedName>
</protein>
<dbReference type="InterPro" id="IPR010996">
    <property type="entry name" value="HHH_MUS81"/>
</dbReference>
<dbReference type="InterPro" id="IPR037160">
    <property type="entry name" value="DNA_Pol_thumb_sf"/>
</dbReference>
<keyword evidence="2" id="KW-0808">Transferase</keyword>
<dbReference type="InterPro" id="IPR047967">
    <property type="entry name" value="PolX_PHP"/>
</dbReference>
<keyword evidence="3" id="KW-0548">Nucleotidyltransferase</keyword>
<dbReference type="EMBL" id="GU568003">
    <property type="protein sequence ID" value="ADI22994.1"/>
    <property type="molecule type" value="Genomic_DNA"/>
</dbReference>
<dbReference type="Gene3D" id="1.10.150.110">
    <property type="entry name" value="DNA polymerase beta, N-terminal domain-like"/>
    <property type="match status" value="1"/>
</dbReference>
<evidence type="ECO:0000313" key="10">
    <source>
        <dbReference type="EMBL" id="ADI19495.1"/>
    </source>
</evidence>
<dbReference type="SUPFAM" id="SSF81301">
    <property type="entry name" value="Nucleotidyltransferase"/>
    <property type="match status" value="1"/>
</dbReference>
<evidence type="ECO:0000259" key="8">
    <source>
        <dbReference type="SMART" id="SM00481"/>
    </source>
</evidence>
<dbReference type="GO" id="GO:0042578">
    <property type="term" value="F:phosphoric ester hydrolase activity"/>
    <property type="evidence" value="ECO:0007669"/>
    <property type="project" value="TreeGrafter"/>
</dbReference>
<evidence type="ECO:0000259" key="9">
    <source>
        <dbReference type="SMART" id="SM00483"/>
    </source>
</evidence>
<organism evidence="10">
    <name type="scientific">uncultured Planctomycetales bacterium HF0500_40D21</name>
    <dbReference type="NCBI Taxonomy" id="710747"/>
    <lineage>
        <taxon>Bacteria</taxon>
        <taxon>Pseudomonadati</taxon>
        <taxon>Planctomycetota</taxon>
        <taxon>Planctomycetia</taxon>
        <taxon>Planctomycetales</taxon>
        <taxon>environmental samples</taxon>
    </lineage>
</organism>
<evidence type="ECO:0000256" key="3">
    <source>
        <dbReference type="ARBA" id="ARBA00022695"/>
    </source>
</evidence>
<sequence length="583" mass="63548">MSNADVAGVLVDLADLLEIQGANPFRVRAHRNGARTVETLAEPIAVLVEDPERSPEELPGIGKDLAEKITSIVETGRLAQLEELREQVPAEVVAMLRIPGLGPKKVGVLFQDLGIESLDALEAAASEGVIAERKGFGAKTEQSILEGIPIARHGSTRTWLATARVAVDRIVEDLDRLESVTRVSLAGSSRRLKETVGDLDVLATIAEGVESSEVMAALAEHELVEEVLAQGETKQRVRLLEREAGGLEMDLRVVPEESYGAAMQYFTGSKEHNIVVRRRAQERGLKVNEYGVFPENDEDAKAVAGRTEEDVYEAVGLPWIPPELREDRGEFEIAESGKIPELVTLADIRGDLHMHTTATDGTASIEEMIAAAKARKRKYIAITDHSKRVTMAGGLDAKRLRAHWKQIDKIRGSVSGIEVLCGIECDILEDATLDLPDDVLAEADWVIAVLHYGLKQPREQIDARLMTAVQNPHVDVIGHPSGRLIGKRPGAEISYPGLFQAAADHGVMMEINAHPSRLDLDDVHAAAARDHGIPIVISTDAHSTGGMDVMQWGVCQARRAGLEKKHVANARPWSRFKKLLRNG</sequence>
<dbReference type="Pfam" id="PF14520">
    <property type="entry name" value="HHH_5"/>
    <property type="match status" value="1"/>
</dbReference>
<evidence type="ECO:0000256" key="7">
    <source>
        <dbReference type="ARBA" id="ARBA00049244"/>
    </source>
</evidence>
<reference evidence="10" key="2">
    <citation type="journal article" date="2011" name="Environ. Microbiol.">
        <title>Time-series analyses of Monterey Bay coastal microbial picoplankton using a 'genome proxy' microarray.</title>
        <authorList>
            <person name="Rich V.I."/>
            <person name="Pham V.D."/>
            <person name="Eppley J."/>
            <person name="Shi Y."/>
            <person name="DeLong E.F."/>
        </authorList>
    </citation>
    <scope>NUCLEOTIDE SEQUENCE</scope>
</reference>
<dbReference type="GO" id="GO:0006281">
    <property type="term" value="P:DNA repair"/>
    <property type="evidence" value="ECO:0007669"/>
    <property type="project" value="UniProtKB-KW"/>
</dbReference>
<dbReference type="Gene3D" id="3.30.460.10">
    <property type="entry name" value="Beta Polymerase, domain 2"/>
    <property type="match status" value="1"/>
</dbReference>
<evidence type="ECO:0000313" key="11">
    <source>
        <dbReference type="EMBL" id="ADI22994.1"/>
    </source>
</evidence>
<reference evidence="11" key="1">
    <citation type="submission" date="2010-01" db="EMBL/GenBank/DDBJ databases">
        <title>Genome fragments of uncultured bacteria from the North Pacific subtropical Gyre.</title>
        <authorList>
            <person name="Pham V.D."/>
            <person name="Delong E.F."/>
        </authorList>
    </citation>
    <scope>NUCLEOTIDE SEQUENCE</scope>
</reference>
<keyword evidence="6" id="KW-0234">DNA repair</keyword>
<dbReference type="Pfam" id="PF02811">
    <property type="entry name" value="PHP"/>
    <property type="match status" value="1"/>
</dbReference>
<dbReference type="GO" id="GO:0003677">
    <property type="term" value="F:DNA binding"/>
    <property type="evidence" value="ECO:0007669"/>
    <property type="project" value="InterPro"/>
</dbReference>
<dbReference type="Gene3D" id="3.30.210.10">
    <property type="entry name" value="DNA polymerase, thumb domain"/>
    <property type="match status" value="1"/>
</dbReference>
<evidence type="ECO:0000256" key="6">
    <source>
        <dbReference type="ARBA" id="ARBA00023204"/>
    </source>
</evidence>
<dbReference type="EMBL" id="GU474923">
    <property type="protein sequence ID" value="ADI19495.1"/>
    <property type="molecule type" value="Genomic_DNA"/>
</dbReference>
<dbReference type="InterPro" id="IPR002008">
    <property type="entry name" value="DNA_pol_X_beta-like"/>
</dbReference>
<dbReference type="SUPFAM" id="SSF47802">
    <property type="entry name" value="DNA polymerase beta, N-terminal domain-like"/>
    <property type="match status" value="1"/>
</dbReference>
<dbReference type="InterPro" id="IPR003141">
    <property type="entry name" value="Pol/His_phosphatase_N"/>
</dbReference>
<comment type="catalytic activity">
    <reaction evidence="7">
        <text>DNA(n) + a 2'-deoxyribonucleoside 5'-triphosphate = DNA(n+1) + diphosphate</text>
        <dbReference type="Rhea" id="RHEA:22508"/>
        <dbReference type="Rhea" id="RHEA-COMP:17339"/>
        <dbReference type="Rhea" id="RHEA-COMP:17340"/>
        <dbReference type="ChEBI" id="CHEBI:33019"/>
        <dbReference type="ChEBI" id="CHEBI:61560"/>
        <dbReference type="ChEBI" id="CHEBI:173112"/>
        <dbReference type="EC" id="2.7.7.7"/>
    </reaction>
</comment>
<dbReference type="SMART" id="SM00481">
    <property type="entry name" value="POLIIIAc"/>
    <property type="match status" value="1"/>
</dbReference>
<dbReference type="EC" id="2.7.7.7" evidence="1"/>
<accession>E0XYK4</accession>
<proteinExistence type="predicted"/>
<dbReference type="GO" id="GO:0008270">
    <property type="term" value="F:zinc ion binding"/>
    <property type="evidence" value="ECO:0007669"/>
    <property type="project" value="TreeGrafter"/>
</dbReference>
<evidence type="ECO:0000256" key="5">
    <source>
        <dbReference type="ARBA" id="ARBA00022932"/>
    </source>
</evidence>
<evidence type="ECO:0000256" key="1">
    <source>
        <dbReference type="ARBA" id="ARBA00012417"/>
    </source>
</evidence>
<dbReference type="InterPro" id="IPR002054">
    <property type="entry name" value="DNA-dir_DNA_pol_X"/>
</dbReference>
<evidence type="ECO:0000256" key="2">
    <source>
        <dbReference type="ARBA" id="ARBA00022679"/>
    </source>
</evidence>